<dbReference type="Pfam" id="PF02655">
    <property type="entry name" value="ATP-grasp_3"/>
    <property type="match status" value="1"/>
</dbReference>
<dbReference type="PROSITE" id="PS50975">
    <property type="entry name" value="ATP_GRASP"/>
    <property type="match status" value="1"/>
</dbReference>
<organism evidence="4 5">
    <name type="scientific">Pyronema omphalodes (strain CBS 100304)</name>
    <name type="common">Pyronema confluens</name>
    <dbReference type="NCBI Taxonomy" id="1076935"/>
    <lineage>
        <taxon>Eukaryota</taxon>
        <taxon>Fungi</taxon>
        <taxon>Dikarya</taxon>
        <taxon>Ascomycota</taxon>
        <taxon>Pezizomycotina</taxon>
        <taxon>Pezizomycetes</taxon>
        <taxon>Pezizales</taxon>
        <taxon>Pyronemataceae</taxon>
        <taxon>Pyronema</taxon>
    </lineage>
</organism>
<dbReference type="InterPro" id="IPR011761">
    <property type="entry name" value="ATP-grasp"/>
</dbReference>
<dbReference type="eggNOG" id="ENOG502QTVX">
    <property type="taxonomic scope" value="Eukaryota"/>
</dbReference>
<dbReference type="OMA" id="WEFIQFV"/>
<accession>U4KWV3</accession>
<proteinExistence type="predicted"/>
<feature type="domain" description="ATP-grasp" evidence="3">
    <location>
        <begin position="129"/>
        <end position="315"/>
    </location>
</feature>
<evidence type="ECO:0000256" key="1">
    <source>
        <dbReference type="PROSITE-ProRule" id="PRU00409"/>
    </source>
</evidence>
<dbReference type="SUPFAM" id="SSF56059">
    <property type="entry name" value="Glutathione synthetase ATP-binding domain-like"/>
    <property type="match status" value="1"/>
</dbReference>
<keyword evidence="1" id="KW-0547">Nucleotide-binding</keyword>
<protein>
    <recommendedName>
        <fullName evidence="3">ATP-grasp domain-containing protein</fullName>
    </recommendedName>
</protein>
<dbReference type="InterPro" id="IPR003806">
    <property type="entry name" value="ATP-grasp_PylC-type"/>
</dbReference>
<evidence type="ECO:0000313" key="5">
    <source>
        <dbReference type="Proteomes" id="UP000018144"/>
    </source>
</evidence>
<keyword evidence="5" id="KW-1185">Reference proteome</keyword>
<dbReference type="GO" id="GO:0046872">
    <property type="term" value="F:metal ion binding"/>
    <property type="evidence" value="ECO:0007669"/>
    <property type="project" value="InterPro"/>
</dbReference>
<keyword evidence="1" id="KW-0067">ATP-binding</keyword>
<evidence type="ECO:0000313" key="4">
    <source>
        <dbReference type="EMBL" id="CCX05721.1"/>
    </source>
</evidence>
<dbReference type="Proteomes" id="UP000018144">
    <property type="component" value="Unassembled WGS sequence"/>
</dbReference>
<dbReference type="AlphaFoldDB" id="U4KWV3"/>
<evidence type="ECO:0000256" key="2">
    <source>
        <dbReference type="SAM" id="MobiDB-lite"/>
    </source>
</evidence>
<feature type="region of interest" description="Disordered" evidence="2">
    <location>
        <begin position="422"/>
        <end position="458"/>
    </location>
</feature>
<dbReference type="GO" id="GO:0005524">
    <property type="term" value="F:ATP binding"/>
    <property type="evidence" value="ECO:0007669"/>
    <property type="project" value="UniProtKB-UniRule"/>
</dbReference>
<evidence type="ECO:0000259" key="3">
    <source>
        <dbReference type="PROSITE" id="PS50975"/>
    </source>
</evidence>
<name>U4KWV3_PYROM</name>
<sequence>MTWLPHRRKNPHPLNILLTNGRFPVSIDLARQLHRLGHTIFVVDPMHYHVCRFSRAVKGSTWVPTPHTDATGFITAVKNVVRQNEIDLIIPMHEEIFYLAESKDPVIIEKLLAPPWETLLRLHNKWTFSEFLGEIGLAAPRARLCRSKEDIAALLQEPGEWAVKPVFGRAASNVYHLSQHDSVPSKCDVSEENHYIAQEWITGQRYCSYMVIRSGRVQAFSLYPVCETIDGSSCVYFRSIAHPKIEEYVTKLAATLPDVGAQLAFDFIQTDDRLVAIECNPRATSGIHLFSGTTLLAQALVSGPPVPPLPTNYSTFTVVPPQGTSRQLAPGMMMWKKSERGPKAYLRHMKRLCGSKDVVFSKHDLMPSLMQPFLLTSYYEICRERKLSLPDMFQWDLVWEPKTSLGGVEKALGLAGRLEEMTRARREEESMRRDEEEMRRDSGVDRGQGSEATGSVGV</sequence>
<reference evidence="4 5" key="1">
    <citation type="journal article" date="2013" name="PLoS Genet.">
        <title>The genome and development-dependent transcriptomes of Pyronema confluens: a window into fungal evolution.</title>
        <authorList>
            <person name="Traeger S."/>
            <person name="Altegoer F."/>
            <person name="Freitag M."/>
            <person name="Gabaldon T."/>
            <person name="Kempken F."/>
            <person name="Kumar A."/>
            <person name="Marcet-Houben M."/>
            <person name="Poggeler S."/>
            <person name="Stajich J.E."/>
            <person name="Nowrousian M."/>
        </authorList>
    </citation>
    <scope>NUCLEOTIDE SEQUENCE [LARGE SCALE GENOMIC DNA]</scope>
    <source>
        <strain evidence="5">CBS 100304</strain>
        <tissue evidence="4">Vegetative mycelium</tissue>
    </source>
</reference>
<feature type="compositionally biased region" description="Basic and acidic residues" evidence="2">
    <location>
        <begin position="422"/>
        <end position="444"/>
    </location>
</feature>
<gene>
    <name evidence="4" type="ORF">PCON_05308</name>
</gene>
<dbReference type="EMBL" id="HF935268">
    <property type="protein sequence ID" value="CCX05721.1"/>
    <property type="molecule type" value="Genomic_DNA"/>
</dbReference>
<dbReference type="Gene3D" id="3.40.50.20">
    <property type="match status" value="1"/>
</dbReference>
<dbReference type="OrthoDB" id="186626at2759"/>
<dbReference type="Gene3D" id="3.30.470.20">
    <property type="entry name" value="ATP-grasp fold, B domain"/>
    <property type="match status" value="1"/>
</dbReference>